<evidence type="ECO:0000256" key="4">
    <source>
        <dbReference type="ARBA" id="ARBA00022490"/>
    </source>
</evidence>
<evidence type="ECO:0000256" key="9">
    <source>
        <dbReference type="ARBA" id="ARBA00022884"/>
    </source>
</evidence>
<dbReference type="Proteomes" id="UP000599024">
    <property type="component" value="Unassembled WGS sequence"/>
</dbReference>
<organism evidence="15 16">
    <name type="scientific">Candidatus Desulfatifera sulfidica</name>
    <dbReference type="NCBI Taxonomy" id="2841691"/>
    <lineage>
        <taxon>Bacteria</taxon>
        <taxon>Pseudomonadati</taxon>
        <taxon>Thermodesulfobacteriota</taxon>
        <taxon>Desulfobulbia</taxon>
        <taxon>Desulfobulbales</taxon>
        <taxon>Desulfobulbaceae</taxon>
        <taxon>Candidatus Desulfatifera</taxon>
    </lineage>
</organism>
<dbReference type="SUPFAM" id="SSF53335">
    <property type="entry name" value="S-adenosyl-L-methionine-dependent methyltransferases"/>
    <property type="match status" value="1"/>
</dbReference>
<dbReference type="PANTHER" id="PTHR22807">
    <property type="entry name" value="NOP2 YEAST -RELATED NOL1/NOP2/FMU SUN DOMAIN-CONTAINING"/>
    <property type="match status" value="1"/>
</dbReference>
<proteinExistence type="inferred from homology"/>
<dbReference type="GO" id="GO:0005737">
    <property type="term" value="C:cytoplasm"/>
    <property type="evidence" value="ECO:0007669"/>
    <property type="project" value="UniProtKB-SubCell"/>
</dbReference>
<dbReference type="Pfam" id="PF01189">
    <property type="entry name" value="Methyltr_RsmB-F"/>
    <property type="match status" value="1"/>
</dbReference>
<evidence type="ECO:0000313" key="16">
    <source>
        <dbReference type="Proteomes" id="UP000599024"/>
    </source>
</evidence>
<dbReference type="InterPro" id="IPR004573">
    <property type="entry name" value="rRNA_ssu_MeTfrase_B"/>
</dbReference>
<evidence type="ECO:0000256" key="2">
    <source>
        <dbReference type="ARBA" id="ARBA00004496"/>
    </source>
</evidence>
<evidence type="ECO:0000313" key="15">
    <source>
        <dbReference type="EMBL" id="MBC8209299.1"/>
    </source>
</evidence>
<feature type="domain" description="SAM-dependent MTase RsmB/NOP-type" evidence="14">
    <location>
        <begin position="177"/>
        <end position="462"/>
    </location>
</feature>
<dbReference type="SUPFAM" id="SSF48013">
    <property type="entry name" value="NusB-like"/>
    <property type="match status" value="1"/>
</dbReference>
<dbReference type="NCBIfam" id="NF011494">
    <property type="entry name" value="PRK14902.1"/>
    <property type="match status" value="1"/>
</dbReference>
<dbReference type="GO" id="GO:0008649">
    <property type="term" value="F:rRNA methyltransferase activity"/>
    <property type="evidence" value="ECO:0007669"/>
    <property type="project" value="InterPro"/>
</dbReference>
<protein>
    <recommendedName>
        <fullName evidence="3">16S rRNA (cytosine(967)-C(5))-methyltransferase</fullName>
        <ecNumber evidence="3">2.1.1.176</ecNumber>
    </recommendedName>
    <alternativeName>
        <fullName evidence="10">16S rRNA m5C967 methyltransferase</fullName>
    </alternativeName>
    <alternativeName>
        <fullName evidence="11">rRNA (cytosine-C(5)-)-methyltransferase RsmB</fullName>
    </alternativeName>
</protein>
<accession>A0A8J6NBQ9</accession>
<dbReference type="EMBL" id="JACNLK010000088">
    <property type="protein sequence ID" value="MBC8209299.1"/>
    <property type="molecule type" value="Genomic_DNA"/>
</dbReference>
<dbReference type="InterPro" id="IPR054728">
    <property type="entry name" value="RsmB-like_ferredoxin"/>
</dbReference>
<evidence type="ECO:0000256" key="1">
    <source>
        <dbReference type="ARBA" id="ARBA00002724"/>
    </source>
</evidence>
<name>A0A8J6NBQ9_9BACT</name>
<dbReference type="Gene3D" id="3.40.50.150">
    <property type="entry name" value="Vaccinia Virus protein VP39"/>
    <property type="match status" value="1"/>
</dbReference>
<dbReference type="Gene3D" id="1.10.940.10">
    <property type="entry name" value="NusB-like"/>
    <property type="match status" value="1"/>
</dbReference>
<keyword evidence="9 13" id="KW-0694">RNA-binding</keyword>
<dbReference type="InterPro" id="IPR023267">
    <property type="entry name" value="RCMT"/>
</dbReference>
<dbReference type="GO" id="GO:0006355">
    <property type="term" value="P:regulation of DNA-templated transcription"/>
    <property type="evidence" value="ECO:0007669"/>
    <property type="project" value="InterPro"/>
</dbReference>
<evidence type="ECO:0000256" key="6">
    <source>
        <dbReference type="ARBA" id="ARBA00022603"/>
    </source>
</evidence>
<evidence type="ECO:0000256" key="11">
    <source>
        <dbReference type="ARBA" id="ARBA00031088"/>
    </source>
</evidence>
<dbReference type="InterPro" id="IPR029063">
    <property type="entry name" value="SAM-dependent_MTases_sf"/>
</dbReference>
<dbReference type="Pfam" id="PF22458">
    <property type="entry name" value="RsmF-B_ferredox"/>
    <property type="match status" value="1"/>
</dbReference>
<dbReference type="EC" id="2.1.1.176" evidence="3"/>
<evidence type="ECO:0000256" key="10">
    <source>
        <dbReference type="ARBA" id="ARBA00030399"/>
    </source>
</evidence>
<evidence type="ECO:0000256" key="12">
    <source>
        <dbReference type="ARBA" id="ARBA00047283"/>
    </source>
</evidence>
<evidence type="ECO:0000259" key="14">
    <source>
        <dbReference type="PROSITE" id="PS51686"/>
    </source>
</evidence>
<dbReference type="PANTHER" id="PTHR22807:SF53">
    <property type="entry name" value="RIBOSOMAL RNA SMALL SUBUNIT METHYLTRANSFERASE B-RELATED"/>
    <property type="match status" value="1"/>
</dbReference>
<feature type="binding site" evidence="13">
    <location>
        <position position="301"/>
    </location>
    <ligand>
        <name>S-adenosyl-L-methionine</name>
        <dbReference type="ChEBI" id="CHEBI:59789"/>
    </ligand>
</feature>
<sequence>MPTQPRKTARSSRHIAAETLHRRQQRREPVTILLNELAAQHALAPNDRQLAMNMTYGVLRQQDYLETLLQKFCRQPLSKLKPFVRYTLLIGLYQIMFLDRIPDSAAVNEAVKAVQAAKLPKQLQGLVNGILRNAARQQGQLPQPDAADSHGQPFLNHPPWLTQRWSQHFGQHTMEDICRANNQQQPLVLQVNSSRCSRDQLRDLLQKAGTAVHHGTHSPEALILTDFNGRIENLPGFHEGYFQVQGEAPQLATGLLAPIIPDGRYLDACAGLGGKTSQLLGACLQMNSAQATAATQLQAVEPEARRRGKFLTNLKRLHPDQSITPYPGTLQDFAQHCTETFDGILIDAPCSGTGVTGRHPDIRWNRLETDFKRYQSIQLDILRQAATILNPRGIIVYATCSLEPEENQEVIELFLTEHPDFRLSECAPLLPPAARILTQGPFFAPTPAQGIDGFFAARLLRDPD</sequence>
<keyword evidence="8 13" id="KW-0949">S-adenosyl-L-methionine</keyword>
<dbReference type="Pfam" id="PF01029">
    <property type="entry name" value="NusB"/>
    <property type="match status" value="1"/>
</dbReference>
<dbReference type="InterPro" id="IPR049560">
    <property type="entry name" value="MeTrfase_RsmB-F_NOP2_cat"/>
</dbReference>
<dbReference type="AlphaFoldDB" id="A0A8J6NBQ9"/>
<comment type="function">
    <text evidence="1">Specifically methylates the cytosine at position 967 (m5C967) of 16S rRNA.</text>
</comment>
<comment type="catalytic activity">
    <reaction evidence="12">
        <text>cytidine(967) in 16S rRNA + S-adenosyl-L-methionine = 5-methylcytidine(967) in 16S rRNA + S-adenosyl-L-homocysteine + H(+)</text>
        <dbReference type="Rhea" id="RHEA:42748"/>
        <dbReference type="Rhea" id="RHEA-COMP:10219"/>
        <dbReference type="Rhea" id="RHEA-COMP:10220"/>
        <dbReference type="ChEBI" id="CHEBI:15378"/>
        <dbReference type="ChEBI" id="CHEBI:57856"/>
        <dbReference type="ChEBI" id="CHEBI:59789"/>
        <dbReference type="ChEBI" id="CHEBI:74483"/>
        <dbReference type="ChEBI" id="CHEBI:82748"/>
        <dbReference type="EC" id="2.1.1.176"/>
    </reaction>
</comment>
<dbReference type="NCBIfam" id="TIGR00563">
    <property type="entry name" value="rsmB"/>
    <property type="match status" value="1"/>
</dbReference>
<dbReference type="GO" id="GO:0003723">
    <property type="term" value="F:RNA binding"/>
    <property type="evidence" value="ECO:0007669"/>
    <property type="project" value="UniProtKB-UniRule"/>
</dbReference>
<reference evidence="15 16" key="1">
    <citation type="submission" date="2020-08" db="EMBL/GenBank/DDBJ databases">
        <title>Bridging the membrane lipid divide: bacteria of the FCB group superphylum have the potential to synthesize archaeal ether lipids.</title>
        <authorList>
            <person name="Villanueva L."/>
            <person name="Von Meijenfeldt F.A.B."/>
            <person name="Westbye A.B."/>
            <person name="Yadav S."/>
            <person name="Hopmans E.C."/>
            <person name="Dutilh B.E."/>
            <person name="Sinninghe Damste J.S."/>
        </authorList>
    </citation>
    <scope>NUCLEOTIDE SEQUENCE [LARGE SCALE GENOMIC DNA]</scope>
    <source>
        <strain evidence="15">NIOZ-UU81</strain>
    </source>
</reference>
<dbReference type="PROSITE" id="PS51686">
    <property type="entry name" value="SAM_MT_RSMB_NOP"/>
    <property type="match status" value="1"/>
</dbReference>
<gene>
    <name evidence="15" type="primary">rsmB</name>
    <name evidence="15" type="ORF">H8E79_09065</name>
</gene>
<keyword evidence="5" id="KW-0698">rRNA processing</keyword>
<evidence type="ECO:0000256" key="7">
    <source>
        <dbReference type="ARBA" id="ARBA00022679"/>
    </source>
</evidence>
<comment type="caution">
    <text evidence="13">Lacks conserved residue(s) required for the propagation of feature annotation.</text>
</comment>
<dbReference type="InterPro" id="IPR001678">
    <property type="entry name" value="MeTrfase_RsmB-F_NOP2_dom"/>
</dbReference>
<comment type="caution">
    <text evidence="15">The sequence shown here is derived from an EMBL/GenBank/DDBJ whole genome shotgun (WGS) entry which is preliminary data.</text>
</comment>
<keyword evidence="6 13" id="KW-0489">Methyltransferase</keyword>
<dbReference type="Gene3D" id="3.30.70.1170">
    <property type="entry name" value="Sun protein, domain 3"/>
    <property type="match status" value="1"/>
</dbReference>
<keyword evidence="4" id="KW-0963">Cytoplasm</keyword>
<evidence type="ECO:0000256" key="3">
    <source>
        <dbReference type="ARBA" id="ARBA00012140"/>
    </source>
</evidence>
<dbReference type="InterPro" id="IPR035926">
    <property type="entry name" value="NusB-like_sf"/>
</dbReference>
<comment type="subcellular location">
    <subcellularLocation>
        <location evidence="2">Cytoplasm</location>
    </subcellularLocation>
</comment>
<feature type="active site" description="Nucleophile" evidence="13">
    <location>
        <position position="400"/>
    </location>
</feature>
<dbReference type="InterPro" id="IPR006027">
    <property type="entry name" value="NusB_RsmB_TIM44"/>
</dbReference>
<dbReference type="PRINTS" id="PR02008">
    <property type="entry name" value="RCMTFAMILY"/>
</dbReference>
<comment type="similarity">
    <text evidence="13">Belongs to the class I-like SAM-binding methyltransferase superfamily. RsmB/NOP family.</text>
</comment>
<feature type="binding site" evidence="13">
    <location>
        <position position="347"/>
    </location>
    <ligand>
        <name>S-adenosyl-L-methionine</name>
        <dbReference type="ChEBI" id="CHEBI:59789"/>
    </ligand>
</feature>
<evidence type="ECO:0000256" key="8">
    <source>
        <dbReference type="ARBA" id="ARBA00022691"/>
    </source>
</evidence>
<evidence type="ECO:0000256" key="13">
    <source>
        <dbReference type="PROSITE-ProRule" id="PRU01023"/>
    </source>
</evidence>
<keyword evidence="7 13" id="KW-0808">Transferase</keyword>
<evidence type="ECO:0000256" key="5">
    <source>
        <dbReference type="ARBA" id="ARBA00022552"/>
    </source>
</evidence>